<dbReference type="Proteomes" id="UP001145742">
    <property type="component" value="Unassembled WGS sequence"/>
</dbReference>
<reference evidence="3" key="1">
    <citation type="submission" date="2019-10" db="EMBL/GenBank/DDBJ databases">
        <authorList>
            <person name="Soares A.E.R."/>
            <person name="Aleixo A."/>
            <person name="Schneider P."/>
            <person name="Miyaki C.Y."/>
            <person name="Schneider M.P."/>
            <person name="Mello C."/>
            <person name="Vasconcelos A.T.R."/>
        </authorList>
    </citation>
    <scope>NUCLEOTIDE SEQUENCE</scope>
    <source>
        <tissue evidence="3">Muscle</tissue>
    </source>
</reference>
<dbReference type="EMBL" id="WHWB01034137">
    <property type="protein sequence ID" value="KAJ7413457.1"/>
    <property type="molecule type" value="Genomic_DNA"/>
</dbReference>
<feature type="compositionally biased region" description="Basic and acidic residues" evidence="2">
    <location>
        <begin position="441"/>
        <end position="457"/>
    </location>
</feature>
<keyword evidence="1" id="KW-0175">Coiled coil</keyword>
<evidence type="ECO:0000256" key="1">
    <source>
        <dbReference type="SAM" id="Coils"/>
    </source>
</evidence>
<dbReference type="InterPro" id="IPR053270">
    <property type="entry name" value="Fv1_restriction_factor"/>
</dbReference>
<keyword evidence="4" id="KW-1185">Reference proteome</keyword>
<evidence type="ECO:0000313" key="4">
    <source>
        <dbReference type="Proteomes" id="UP001145742"/>
    </source>
</evidence>
<proteinExistence type="predicted"/>
<name>A0ABQ9D1S6_9PASS</name>
<sequence length="540" mass="60371">MKKVLGGSATGGTEPKSTSAPPRELVEWGLEPWNTLWNKWEACTKISPECWGQQTPTEVLKYWEQFIQIPTTKSKSRLKHAGRMGGALLTAYKSAIERLQVELEKNTKLQEQLNALKAAHLVQRQALLEIQDEKNKIEGKCVALAERYDVRAVSRRQKKIGRGDRGLRVRAVVTSPDWDPEKWDGNIWSSSDSSDEDDATDKSPVPDKSPITDKLTQTNKGSKGARVAPVVWRKAVIDAQGNQVRQDELVDFSPEDIKNLLSKYSQQPGEQSYLWMVRLMEQGADSVVVDDVDATKFLGITNDVYVQNALRRVTQTPGTNKTLVSVIAEGLRDQFTNAGSWQDGSSSWVTLHQAIQILKGEAMKLAIELSSPELYMRQPLLPVMRNKLLEGCPLPWKPYIIPLLVSNPGAPTEEIVERLQQLSDLPGLPSTDKAPNSGHKHNNDTRPKTGEGERGERTRLFKDLLEKGVPRKGIDGQPTEVLRKLARQHQIRRATQQEQTYPCVAMQETVNRFLNSDPVLSGFEPVKAPAPPLEGHPKLD</sequence>
<comment type="caution">
    <text evidence="3">The sequence shown here is derived from an EMBL/GenBank/DDBJ whole genome shotgun (WGS) entry which is preliminary data.</text>
</comment>
<organism evidence="3 4">
    <name type="scientific">Willisornis vidua</name>
    <name type="common">Xingu scale-backed antbird</name>
    <dbReference type="NCBI Taxonomy" id="1566151"/>
    <lineage>
        <taxon>Eukaryota</taxon>
        <taxon>Metazoa</taxon>
        <taxon>Chordata</taxon>
        <taxon>Craniata</taxon>
        <taxon>Vertebrata</taxon>
        <taxon>Euteleostomi</taxon>
        <taxon>Archelosauria</taxon>
        <taxon>Archosauria</taxon>
        <taxon>Dinosauria</taxon>
        <taxon>Saurischia</taxon>
        <taxon>Theropoda</taxon>
        <taxon>Coelurosauria</taxon>
        <taxon>Aves</taxon>
        <taxon>Neognathae</taxon>
        <taxon>Neoaves</taxon>
        <taxon>Telluraves</taxon>
        <taxon>Australaves</taxon>
        <taxon>Passeriformes</taxon>
        <taxon>Thamnophilidae</taxon>
        <taxon>Willisornis</taxon>
    </lineage>
</organism>
<feature type="region of interest" description="Disordered" evidence="2">
    <location>
        <begin position="424"/>
        <end position="457"/>
    </location>
</feature>
<dbReference type="PANTHER" id="PTHR48195:SF1">
    <property type="entry name" value="RIKEN CDNA 2410002F23 GENE"/>
    <property type="match status" value="1"/>
</dbReference>
<dbReference type="PANTHER" id="PTHR48195">
    <property type="entry name" value="FRIEND VIRUS SUSCEPTIBILITY PROTEIN 1"/>
    <property type="match status" value="1"/>
</dbReference>
<feature type="coiled-coil region" evidence="1">
    <location>
        <begin position="92"/>
        <end position="119"/>
    </location>
</feature>
<accession>A0ABQ9D1S6</accession>
<feature type="region of interest" description="Disordered" evidence="2">
    <location>
        <begin position="182"/>
        <end position="223"/>
    </location>
</feature>
<evidence type="ECO:0000256" key="2">
    <source>
        <dbReference type="SAM" id="MobiDB-lite"/>
    </source>
</evidence>
<gene>
    <name evidence="3" type="ORF">WISP_90573</name>
</gene>
<feature type="region of interest" description="Disordered" evidence="2">
    <location>
        <begin position="1"/>
        <end position="24"/>
    </location>
</feature>
<protein>
    <submittedName>
        <fullName evidence="3">Uncharacterized protein</fullName>
    </submittedName>
</protein>
<evidence type="ECO:0000313" key="3">
    <source>
        <dbReference type="EMBL" id="KAJ7413457.1"/>
    </source>
</evidence>